<evidence type="ECO:0000259" key="5">
    <source>
        <dbReference type="Pfam" id="PF24827"/>
    </source>
</evidence>
<dbReference type="RefSeq" id="WP_123209489.1">
    <property type="nucleotide sequence ID" value="NZ_JBHTHO010000016.1"/>
</dbReference>
<dbReference type="InterPro" id="IPR053138">
    <property type="entry name" value="N-alpha-Ac-DABA_deacetylase"/>
</dbReference>
<dbReference type="CDD" id="cd06253">
    <property type="entry name" value="M14_ASTE_ASPA-like"/>
    <property type="match status" value="1"/>
</dbReference>
<sequence>MRKTTLFTLDTPYREPLSICAAEFGAPDAPRSIAVVGSTRGNEIQQTFICAQLIERLSAAEERGLLAQDARILVIPSANPFSMNIGERFWPVDHTDINRMFPGYDAGETTQRIAAGLFEAVKDCDFGISLGSYYLPGDFLTHVRVTHANAISDESLQLADAFGFPYVVSRMPSSFDTTTLNYNWQVWNTHAFTVLAKETDTINQRTATYVQNGILRFMNAMGFVQSRSMGGSLAVHIDESDLVDVRSENAGGFFLRNVESGERVVEGQTLAVVADGFDGHVRETLRAPVTGYVFFSHTAPLINQYTIAFKLVPEVA</sequence>
<evidence type="ECO:0000256" key="1">
    <source>
        <dbReference type="ARBA" id="ARBA00001947"/>
    </source>
</evidence>
<dbReference type="Pfam" id="PF24827">
    <property type="entry name" value="AstE_AspA_cat"/>
    <property type="match status" value="1"/>
</dbReference>
<comment type="cofactor">
    <cofactor evidence="1">
        <name>Zn(2+)</name>
        <dbReference type="ChEBI" id="CHEBI:29105"/>
    </cofactor>
</comment>
<dbReference type="Proteomes" id="UP000269591">
    <property type="component" value="Unassembled WGS sequence"/>
</dbReference>
<keyword evidence="4" id="KW-0862">Zinc</keyword>
<organism evidence="6 7">
    <name type="scientific">Slackia equolifaciens</name>
    <dbReference type="NCBI Taxonomy" id="498718"/>
    <lineage>
        <taxon>Bacteria</taxon>
        <taxon>Bacillati</taxon>
        <taxon>Actinomycetota</taxon>
        <taxon>Coriobacteriia</taxon>
        <taxon>Eggerthellales</taxon>
        <taxon>Eggerthellaceae</taxon>
        <taxon>Slackia</taxon>
    </lineage>
</organism>
<dbReference type="OrthoDB" id="9782876at2"/>
<dbReference type="Gene3D" id="3.40.630.10">
    <property type="entry name" value="Zn peptidases"/>
    <property type="match status" value="1"/>
</dbReference>
<dbReference type="SUPFAM" id="SSF53187">
    <property type="entry name" value="Zn-dependent exopeptidases"/>
    <property type="match status" value="1"/>
</dbReference>
<protein>
    <submittedName>
        <fullName evidence="6">Succinylglutamate desuccinylase</fullName>
    </submittedName>
</protein>
<dbReference type="PANTHER" id="PTHR37326">
    <property type="entry name" value="BLL3975 PROTEIN"/>
    <property type="match status" value="1"/>
</dbReference>
<dbReference type="GO" id="GO:0016788">
    <property type="term" value="F:hydrolase activity, acting on ester bonds"/>
    <property type="evidence" value="ECO:0007669"/>
    <property type="project" value="InterPro"/>
</dbReference>
<evidence type="ECO:0000313" key="6">
    <source>
        <dbReference type="EMBL" id="RNL38231.1"/>
    </source>
</evidence>
<accession>A0A3N0ATL0</accession>
<evidence type="ECO:0000256" key="2">
    <source>
        <dbReference type="ARBA" id="ARBA00022723"/>
    </source>
</evidence>
<dbReference type="GO" id="GO:0046872">
    <property type="term" value="F:metal ion binding"/>
    <property type="evidence" value="ECO:0007669"/>
    <property type="project" value="UniProtKB-KW"/>
</dbReference>
<keyword evidence="7" id="KW-1185">Reference proteome</keyword>
<dbReference type="InterPro" id="IPR055438">
    <property type="entry name" value="AstE_AspA_cat"/>
</dbReference>
<evidence type="ECO:0000256" key="4">
    <source>
        <dbReference type="ARBA" id="ARBA00022833"/>
    </source>
</evidence>
<dbReference type="AlphaFoldDB" id="A0A3N0ATL0"/>
<name>A0A3N0ATL0_9ACTN</name>
<feature type="domain" description="Succinylglutamate desuccinylase/Aspartoacylase catalytic" evidence="5">
    <location>
        <begin position="31"/>
        <end position="219"/>
    </location>
</feature>
<keyword evidence="2" id="KW-0479">Metal-binding</keyword>
<evidence type="ECO:0000313" key="7">
    <source>
        <dbReference type="Proteomes" id="UP000269591"/>
    </source>
</evidence>
<gene>
    <name evidence="6" type="ORF">DMP06_09445</name>
</gene>
<dbReference type="PANTHER" id="PTHR37326:SF1">
    <property type="entry name" value="BLL3975 PROTEIN"/>
    <property type="match status" value="1"/>
</dbReference>
<proteinExistence type="predicted"/>
<dbReference type="EMBL" id="QIBX01000019">
    <property type="protein sequence ID" value="RNL38231.1"/>
    <property type="molecule type" value="Genomic_DNA"/>
</dbReference>
<evidence type="ECO:0000256" key="3">
    <source>
        <dbReference type="ARBA" id="ARBA00022801"/>
    </source>
</evidence>
<reference evidence="7" key="1">
    <citation type="submission" date="2018-05" db="EMBL/GenBank/DDBJ databases">
        <title>Genome Sequencing of selected type strains of the family Eggerthellaceae.</title>
        <authorList>
            <person name="Danylec N."/>
            <person name="Stoll D.A."/>
            <person name="Doetsch A."/>
            <person name="Huch M."/>
        </authorList>
    </citation>
    <scope>NUCLEOTIDE SEQUENCE [LARGE SCALE GENOMIC DNA]</scope>
    <source>
        <strain evidence="7">DSM 24851</strain>
    </source>
</reference>
<keyword evidence="3" id="KW-0378">Hydrolase</keyword>
<comment type="caution">
    <text evidence="6">The sequence shown here is derived from an EMBL/GenBank/DDBJ whole genome shotgun (WGS) entry which is preliminary data.</text>
</comment>